<dbReference type="PANTHER" id="PTHR47089:SF1">
    <property type="entry name" value="GUANOSINE ABC TRANSPORTER PERMEASE PROTEIN NUPP"/>
    <property type="match status" value="1"/>
</dbReference>
<dbReference type="AlphaFoldDB" id="A0A852SP90"/>
<dbReference type="CDD" id="cd06580">
    <property type="entry name" value="TM_PBP1_transp_TpRbsC_like"/>
    <property type="match status" value="1"/>
</dbReference>
<evidence type="ECO:0000313" key="8">
    <source>
        <dbReference type="EMBL" id="NYD70671.1"/>
    </source>
</evidence>
<name>A0A852SP90_9MICO</name>
<evidence type="ECO:0000256" key="7">
    <source>
        <dbReference type="SAM" id="Phobius"/>
    </source>
</evidence>
<feature type="transmembrane region" description="Helical" evidence="7">
    <location>
        <begin position="269"/>
        <end position="293"/>
    </location>
</feature>
<comment type="caution">
    <text evidence="8">The sequence shown here is derived from an EMBL/GenBank/DDBJ whole genome shotgun (WGS) entry which is preliminary data.</text>
</comment>
<evidence type="ECO:0000256" key="1">
    <source>
        <dbReference type="ARBA" id="ARBA00004651"/>
    </source>
</evidence>
<protein>
    <submittedName>
        <fullName evidence="8">Simple sugar transport system permease protein</fullName>
    </submittedName>
</protein>
<dbReference type="InterPro" id="IPR001851">
    <property type="entry name" value="ABC_transp_permease"/>
</dbReference>
<gene>
    <name evidence="8" type="ORF">BJ984_001829</name>
</gene>
<feature type="transmembrane region" description="Helical" evidence="7">
    <location>
        <begin position="89"/>
        <end position="110"/>
    </location>
</feature>
<keyword evidence="9" id="KW-1185">Reference proteome</keyword>
<proteinExistence type="predicted"/>
<keyword evidence="3 7" id="KW-0812">Transmembrane</keyword>
<feature type="transmembrane region" description="Helical" evidence="7">
    <location>
        <begin position="47"/>
        <end position="69"/>
    </location>
</feature>
<reference evidence="8 9" key="1">
    <citation type="submission" date="2020-07" db="EMBL/GenBank/DDBJ databases">
        <title>Sequencing the genomes of 1000 actinobacteria strains.</title>
        <authorList>
            <person name="Klenk H.-P."/>
        </authorList>
    </citation>
    <scope>NUCLEOTIDE SEQUENCE [LARGE SCALE GENOMIC DNA]</scope>
    <source>
        <strain evidence="8 9">DSM 26474</strain>
    </source>
</reference>
<keyword evidence="8" id="KW-0762">Sugar transport</keyword>
<dbReference type="PANTHER" id="PTHR47089">
    <property type="entry name" value="ABC TRANSPORTER, PERMEASE PROTEIN"/>
    <property type="match status" value="1"/>
</dbReference>
<keyword evidence="2" id="KW-1003">Cell membrane</keyword>
<dbReference type="EMBL" id="JACCBM010000001">
    <property type="protein sequence ID" value="NYD70671.1"/>
    <property type="molecule type" value="Genomic_DNA"/>
</dbReference>
<feature type="transmembrane region" description="Helical" evidence="7">
    <location>
        <begin position="224"/>
        <end position="242"/>
    </location>
</feature>
<organism evidence="8 9">
    <name type="scientific">Herbiconiux flava</name>
    <dbReference type="NCBI Taxonomy" id="881268"/>
    <lineage>
        <taxon>Bacteria</taxon>
        <taxon>Bacillati</taxon>
        <taxon>Actinomycetota</taxon>
        <taxon>Actinomycetes</taxon>
        <taxon>Micrococcales</taxon>
        <taxon>Microbacteriaceae</taxon>
        <taxon>Herbiconiux</taxon>
    </lineage>
</organism>
<dbReference type="RefSeq" id="WP_179547763.1">
    <property type="nucleotide sequence ID" value="NZ_BSEW01000001.1"/>
</dbReference>
<evidence type="ECO:0000256" key="4">
    <source>
        <dbReference type="ARBA" id="ARBA00022989"/>
    </source>
</evidence>
<sequence length="382" mass="38460">MTAPPETTPGASGAPGSSRGPATPAAGDAKAPSRGRRLATAALRHPAVVPIGAVVLALLIGAVIILAAGLDPITAYTAVIQNSLDPGQLDYTFSVWAFICGMALAAAIPLRMGEFNLGGNGQLVLGGLTATVIASSLPLPSIVLIPLAVIGAAVVAGAFGAISAPLATRFGIPIIISTLLLSPVAVAVVSYLVRFPLGEAGSAVAQTTRLPEGARMWALGDLSYSNAGLIIIVLLMVVFWVVDSRTAVGFELRVVGANRRFGAYGGVRVGRLALGAMAAAGAAAGVVGAVIVMSSPFRLIDGALISPGYTFAGLAAALLAGGRPALIPVTAILFTVLQVGGAGMERSADVPRQLSDVLQGVVIVVLALRTVLDQRRTERSSA</sequence>
<feature type="compositionally biased region" description="Low complexity" evidence="6">
    <location>
        <begin position="8"/>
        <end position="27"/>
    </location>
</feature>
<feature type="transmembrane region" description="Helical" evidence="7">
    <location>
        <begin position="143"/>
        <end position="162"/>
    </location>
</feature>
<evidence type="ECO:0000256" key="5">
    <source>
        <dbReference type="ARBA" id="ARBA00023136"/>
    </source>
</evidence>
<feature type="transmembrane region" description="Helical" evidence="7">
    <location>
        <begin position="174"/>
        <end position="193"/>
    </location>
</feature>
<evidence type="ECO:0000256" key="3">
    <source>
        <dbReference type="ARBA" id="ARBA00022692"/>
    </source>
</evidence>
<dbReference type="Pfam" id="PF02653">
    <property type="entry name" value="BPD_transp_2"/>
    <property type="match status" value="1"/>
</dbReference>
<dbReference type="Proteomes" id="UP000549913">
    <property type="component" value="Unassembled WGS sequence"/>
</dbReference>
<evidence type="ECO:0000313" key="9">
    <source>
        <dbReference type="Proteomes" id="UP000549913"/>
    </source>
</evidence>
<dbReference type="GO" id="GO:0022857">
    <property type="term" value="F:transmembrane transporter activity"/>
    <property type="evidence" value="ECO:0007669"/>
    <property type="project" value="InterPro"/>
</dbReference>
<keyword evidence="5 7" id="KW-0472">Membrane</keyword>
<evidence type="ECO:0000256" key="2">
    <source>
        <dbReference type="ARBA" id="ARBA00022475"/>
    </source>
</evidence>
<comment type="subcellular location">
    <subcellularLocation>
        <location evidence="1">Cell membrane</location>
        <topology evidence="1">Multi-pass membrane protein</topology>
    </subcellularLocation>
</comment>
<accession>A0A852SP90</accession>
<keyword evidence="4 7" id="KW-1133">Transmembrane helix</keyword>
<evidence type="ECO:0000256" key="6">
    <source>
        <dbReference type="SAM" id="MobiDB-lite"/>
    </source>
</evidence>
<feature type="region of interest" description="Disordered" evidence="6">
    <location>
        <begin position="1"/>
        <end position="32"/>
    </location>
</feature>
<keyword evidence="8" id="KW-0813">Transport</keyword>
<dbReference type="GO" id="GO:0005886">
    <property type="term" value="C:plasma membrane"/>
    <property type="evidence" value="ECO:0007669"/>
    <property type="project" value="UniProtKB-SubCell"/>
</dbReference>